<reference evidence="3 5" key="2">
    <citation type="submission" date="2018-12" db="EMBL/GenBank/DDBJ databases">
        <authorList>
            <consortium name="Pathogen Informatics"/>
        </authorList>
    </citation>
    <scope>NUCLEOTIDE SEQUENCE [LARGE SCALE GENOMIC DNA]</scope>
    <source>
        <strain evidence="3 5">NCTC12735</strain>
        <plasmid evidence="5">9</plasmid>
    </source>
</reference>
<feature type="compositionally biased region" description="Acidic residues" evidence="1">
    <location>
        <begin position="66"/>
        <end position="77"/>
    </location>
</feature>
<proteinExistence type="predicted"/>
<dbReference type="Proteomes" id="UP000281170">
    <property type="component" value="Plasmid 9"/>
</dbReference>
<dbReference type="RefSeq" id="WP_058462075.1">
    <property type="nucleotide sequence ID" value="NZ_CAAAHS010000002.1"/>
</dbReference>
<gene>
    <name evidence="2" type="ORF">Lade_1058</name>
    <name evidence="3" type="ORF">NCTC12735_00619</name>
</gene>
<evidence type="ECO:0000313" key="3">
    <source>
        <dbReference type="EMBL" id="VEH84998.1"/>
    </source>
</evidence>
<sequence length="95" mass="10497">MSKLKPPPDTTNLSNPVEQEIAEVVKQELELEGSDNDELHNQFVGGDQVDSLGDGIPGYETTGVDGTDDQIEQEQEETATSIPKLRPRLYPPYNK</sequence>
<dbReference type="Proteomes" id="UP000054859">
    <property type="component" value="Unassembled WGS sequence"/>
</dbReference>
<organism evidence="2 4">
    <name type="scientific">Legionella adelaidensis</name>
    <dbReference type="NCBI Taxonomy" id="45056"/>
    <lineage>
        <taxon>Bacteria</taxon>
        <taxon>Pseudomonadati</taxon>
        <taxon>Pseudomonadota</taxon>
        <taxon>Gammaproteobacteria</taxon>
        <taxon>Legionellales</taxon>
        <taxon>Legionellaceae</taxon>
        <taxon>Legionella</taxon>
    </lineage>
</organism>
<accession>A0A0W0R5R0</accession>
<evidence type="ECO:0000256" key="1">
    <source>
        <dbReference type="SAM" id="MobiDB-lite"/>
    </source>
</evidence>
<dbReference type="KEGG" id="ladl:NCTC12735_00619"/>
<protein>
    <submittedName>
        <fullName evidence="2">Uncharacterized protein</fullName>
    </submittedName>
</protein>
<evidence type="ECO:0000313" key="5">
    <source>
        <dbReference type="Proteomes" id="UP000281170"/>
    </source>
</evidence>
<geneLocation type="plasmid" evidence="3 5">
    <name>9</name>
</geneLocation>
<dbReference type="PATRIC" id="fig|45056.6.peg.1097"/>
<dbReference type="EMBL" id="LNKA01000001">
    <property type="protein sequence ID" value="KTC66400.1"/>
    <property type="molecule type" value="Genomic_DNA"/>
</dbReference>
<evidence type="ECO:0000313" key="2">
    <source>
        <dbReference type="EMBL" id="KTC66400.1"/>
    </source>
</evidence>
<reference evidence="2 4" key="1">
    <citation type="submission" date="2015-11" db="EMBL/GenBank/DDBJ databases">
        <title>Identification of large and diverse effector repertoires of 38 Legionella species.</title>
        <authorList>
            <person name="Burstein D."/>
            <person name="Amaro F."/>
            <person name="Zusman T."/>
            <person name="Lifshitz Z."/>
            <person name="Cohen O."/>
            <person name="Gilbert J.A."/>
            <person name="Pupko T."/>
            <person name="Shuman H.A."/>
            <person name="Segal G."/>
        </authorList>
    </citation>
    <scope>NUCLEOTIDE SEQUENCE [LARGE SCALE GENOMIC DNA]</scope>
    <source>
        <strain evidence="2 4">1762-AUS-E</strain>
    </source>
</reference>
<feature type="region of interest" description="Disordered" evidence="1">
    <location>
        <begin position="33"/>
        <end position="95"/>
    </location>
</feature>
<keyword evidence="3" id="KW-0614">Plasmid</keyword>
<name>A0A0W0R5R0_9GAMM</name>
<evidence type="ECO:0000313" key="4">
    <source>
        <dbReference type="Proteomes" id="UP000054859"/>
    </source>
</evidence>
<dbReference type="AlphaFoldDB" id="A0A0W0R5R0"/>
<dbReference type="EMBL" id="LR134418">
    <property type="protein sequence ID" value="VEH84998.1"/>
    <property type="molecule type" value="Genomic_DNA"/>
</dbReference>
<keyword evidence="4" id="KW-1185">Reference proteome</keyword>